<proteinExistence type="predicted"/>
<dbReference type="HOGENOM" id="CLU_1364428_0_0_9"/>
<keyword evidence="2" id="KW-1185">Reference proteome</keyword>
<evidence type="ECO:0008006" key="3">
    <source>
        <dbReference type="Google" id="ProtNLM"/>
    </source>
</evidence>
<name>C9A5D1_ENTCA</name>
<dbReference type="EMBL" id="CP004856">
    <property type="protein sequence ID" value="EEV37823.1"/>
    <property type="molecule type" value="Genomic_DNA"/>
</dbReference>
<dbReference type="AlphaFoldDB" id="C9A5D1"/>
<dbReference type="Gene3D" id="3.40.190.10">
    <property type="entry name" value="Periplasmic binding protein-like II"/>
    <property type="match status" value="2"/>
</dbReference>
<sequence>MVDAKVTPTLQELQEASAAVGSGVPVKKFLSVEFAGVTEWAATVGNSYQLLQEQNQKLIISKYPTITDGSKGYVLQSIMPFGISKNTKHPKETAKLLNFLINDPEGVKAMGLTRGIPANEKAYKILEENNQIDDISKQVTEYTKDTDVMPKNKYLKMTHIQTIFDENFESFAFGKTSAQETASKMLAEMQSAISQYDSTE</sequence>
<reference evidence="1 2" key="2">
    <citation type="submission" date="2013-03" db="EMBL/GenBank/DDBJ databases">
        <title>The Genome Sequence of Enterococcus casseliflavus EC20 (899205).</title>
        <authorList>
            <consortium name="The Broad Institute Genomics Platform"/>
            <consortium name="The Broad Institute Genome Sequencing Center for Infectious Disease"/>
            <person name="Russ C."/>
            <person name="Feldgarden M."/>
            <person name="Gilmore M."/>
            <person name="Manson J."/>
            <person name="Palmer K."/>
            <person name="Carniol K."/>
            <person name="Walker B."/>
            <person name="Young S.K."/>
            <person name="Zeng Q."/>
            <person name="Gargeya S."/>
            <person name="Fitzgerald M."/>
            <person name="Haas B."/>
            <person name="Abouelleil A."/>
            <person name="Allen A.W."/>
            <person name="Alvarado L."/>
            <person name="Arachchi H.M."/>
            <person name="Berlin A.M."/>
            <person name="Chapman S.B."/>
            <person name="Gainer-Dewar J."/>
            <person name="Goldberg J."/>
            <person name="Griggs A."/>
            <person name="Gujja S."/>
            <person name="Hansen M."/>
            <person name="Howarth C."/>
            <person name="Imamovic A."/>
            <person name="Ireland A."/>
            <person name="Larimer J."/>
            <person name="McCowan C."/>
            <person name="Murphy C."/>
            <person name="Pearson M."/>
            <person name="Poon T.W."/>
            <person name="Priest M."/>
            <person name="Roberts A."/>
            <person name="Saif S."/>
            <person name="Shea T."/>
            <person name="Sisk P."/>
            <person name="Sykes S."/>
            <person name="Wortman J."/>
            <person name="Nusbaum C."/>
            <person name="Birren B."/>
        </authorList>
    </citation>
    <scope>NUCLEOTIDE SEQUENCE [LARGE SCALE GENOMIC DNA]</scope>
    <source>
        <strain evidence="1 2">EC20</strain>
    </source>
</reference>
<evidence type="ECO:0000313" key="1">
    <source>
        <dbReference type="EMBL" id="EEV37823.1"/>
    </source>
</evidence>
<dbReference type="KEGG" id="ecas:ECBG_00092"/>
<evidence type="ECO:0000313" key="2">
    <source>
        <dbReference type="Proteomes" id="UP000012675"/>
    </source>
</evidence>
<organism evidence="1 2">
    <name type="scientific">Enterococcus casseliflavus EC20</name>
    <dbReference type="NCBI Taxonomy" id="565655"/>
    <lineage>
        <taxon>Bacteria</taxon>
        <taxon>Bacillati</taxon>
        <taxon>Bacillota</taxon>
        <taxon>Bacilli</taxon>
        <taxon>Lactobacillales</taxon>
        <taxon>Enterococcaceae</taxon>
        <taxon>Enterococcus</taxon>
    </lineage>
</organism>
<dbReference type="Proteomes" id="UP000012675">
    <property type="component" value="Chromosome"/>
</dbReference>
<gene>
    <name evidence="1" type="ORF">ECBG_00092</name>
</gene>
<protein>
    <recommendedName>
        <fullName evidence="3">Extracellular solute-binding protein</fullName>
    </recommendedName>
</protein>
<dbReference type="GeneID" id="15141312"/>
<accession>C9A5D1</accession>
<dbReference type="eggNOG" id="COG1653">
    <property type="taxonomic scope" value="Bacteria"/>
</dbReference>
<reference evidence="1 2" key="1">
    <citation type="submission" date="2009-02" db="EMBL/GenBank/DDBJ databases">
        <authorList>
            <consortium name="The Broad Institute Genome Sequencing Platform"/>
            <person name="Feldgarden M."/>
            <person name="Young S.K."/>
            <person name="Kodira C.D."/>
            <person name="Zeng Q."/>
            <person name="Koehrsen M."/>
            <person name="Alvarado L."/>
            <person name="Berlin A."/>
            <person name="Borenstein D."/>
            <person name="Chen Z."/>
            <person name="Engels R."/>
            <person name="Freedman E."/>
            <person name="Gellesch M."/>
            <person name="Goldberg J."/>
            <person name="Griggs A."/>
            <person name="Gujja S."/>
            <person name="Heiman D."/>
            <person name="Hepburn T."/>
            <person name="Howarth C."/>
            <person name="Jen D."/>
            <person name="Larson L."/>
            <person name="Lewis B."/>
            <person name="Mehta T."/>
            <person name="Park D."/>
            <person name="Pearson M."/>
            <person name="Roberts A."/>
            <person name="Saif S."/>
            <person name="Shea T."/>
            <person name="Shenoy N."/>
            <person name="Sisk P."/>
            <person name="Stolte C."/>
            <person name="Sykes S."/>
            <person name="Walk T."/>
            <person name="White J."/>
            <person name="Yandava C."/>
            <person name="Gilmore M."/>
            <person name="Manson J."/>
            <person name="Palmer K."/>
            <person name="Carniol K."/>
            <person name="Lander E."/>
            <person name="Nusbaum C."/>
            <person name="Galagan J."/>
            <person name="Birren B."/>
        </authorList>
    </citation>
    <scope>NUCLEOTIDE SEQUENCE [LARGE SCALE GENOMIC DNA]</scope>
    <source>
        <strain evidence="1 2">EC20</strain>
    </source>
</reference>
<dbReference type="RefSeq" id="WP_015509096.1">
    <property type="nucleotide sequence ID" value="NC_020995.1"/>
</dbReference>
<dbReference type="SUPFAM" id="SSF53850">
    <property type="entry name" value="Periplasmic binding protein-like II"/>
    <property type="match status" value="1"/>
</dbReference>